<dbReference type="Pfam" id="PF00328">
    <property type="entry name" value="His_Phos_2"/>
    <property type="match status" value="1"/>
</dbReference>
<evidence type="ECO:0000256" key="2">
    <source>
        <dbReference type="SAM" id="Phobius"/>
    </source>
</evidence>
<name>A0AAV5UB74_9BILA</name>
<accession>A0AAV5UB74</accession>
<dbReference type="InterPro" id="IPR029033">
    <property type="entry name" value="His_PPase_superfam"/>
</dbReference>
<keyword evidence="5" id="KW-1185">Reference proteome</keyword>
<feature type="chain" id="PRO_5043876472" evidence="3">
    <location>
        <begin position="31"/>
        <end position="433"/>
    </location>
</feature>
<reference evidence="4" key="1">
    <citation type="submission" date="2023-10" db="EMBL/GenBank/DDBJ databases">
        <title>Genome assembly of Pristionchus species.</title>
        <authorList>
            <person name="Yoshida K."/>
            <person name="Sommer R.J."/>
        </authorList>
    </citation>
    <scope>NUCLEOTIDE SEQUENCE</scope>
    <source>
        <strain evidence="4">RS0144</strain>
    </source>
</reference>
<comment type="similarity">
    <text evidence="1">Belongs to the histidine acid phosphatase family.</text>
</comment>
<dbReference type="InterPro" id="IPR050645">
    <property type="entry name" value="Histidine_acid_phosphatase"/>
</dbReference>
<dbReference type="EMBL" id="BTSX01000006">
    <property type="protein sequence ID" value="GMT04126.1"/>
    <property type="molecule type" value="Genomic_DNA"/>
</dbReference>
<evidence type="ECO:0000256" key="3">
    <source>
        <dbReference type="SAM" id="SignalP"/>
    </source>
</evidence>
<keyword evidence="2" id="KW-0472">Membrane</keyword>
<dbReference type="Proteomes" id="UP001432027">
    <property type="component" value="Unassembled WGS sequence"/>
</dbReference>
<sequence>PPPPLPLSFPPLSMMRSLSLLFLLIPLIQAEQILRFVQVWFRHGERTPTNYLSFPTDPPIDKDKLPSTAGELTKTGINQEYTLGQILRDEYGEFLGEYDSGKILAHAGEDNRTIVSGQAILASLFPPKTRVISDLPWQPIPIHSRGNLDEVSFGIVGRCDGLEAVMKADPKYQGMMDLIDPSVLDLLRNKTGLPILDPYQYQNVLDSLKTKMNMNSSALPFPQWALPLAPSLRNLSTEIHTHMTKMLNESSGGFHAELLLSSIEQQLLLPSRKAFFLSGHDTNIFVLGVFFQARTLIDDLCKYAAHLAIEVYEDTTVPVTPDSLTLKFFYSYNLTAPREEVMVPACSDPCTLGKMQKITEGKRWNEKRWRDFCEKGEDLYGVNDSIGNGVLTGSLLIAVAVLVLTSILLLYLTCSYRKQLEALRDPEQRPLIS</sequence>
<evidence type="ECO:0000313" key="4">
    <source>
        <dbReference type="EMBL" id="GMT04126.1"/>
    </source>
</evidence>
<dbReference type="PANTHER" id="PTHR11567">
    <property type="entry name" value="ACID PHOSPHATASE-RELATED"/>
    <property type="match status" value="1"/>
</dbReference>
<dbReference type="PANTHER" id="PTHR11567:SF171">
    <property type="entry name" value="ACID PHOSPHATASE FAMILY"/>
    <property type="match status" value="1"/>
</dbReference>
<keyword evidence="3" id="KW-0732">Signal</keyword>
<dbReference type="InterPro" id="IPR000560">
    <property type="entry name" value="His_Pase_clade-2"/>
</dbReference>
<feature type="transmembrane region" description="Helical" evidence="2">
    <location>
        <begin position="395"/>
        <end position="414"/>
    </location>
</feature>
<proteinExistence type="inferred from homology"/>
<evidence type="ECO:0000256" key="1">
    <source>
        <dbReference type="ARBA" id="ARBA00005375"/>
    </source>
</evidence>
<organism evidence="4 5">
    <name type="scientific">Pristionchus entomophagus</name>
    <dbReference type="NCBI Taxonomy" id="358040"/>
    <lineage>
        <taxon>Eukaryota</taxon>
        <taxon>Metazoa</taxon>
        <taxon>Ecdysozoa</taxon>
        <taxon>Nematoda</taxon>
        <taxon>Chromadorea</taxon>
        <taxon>Rhabditida</taxon>
        <taxon>Rhabditina</taxon>
        <taxon>Diplogasteromorpha</taxon>
        <taxon>Diplogasteroidea</taxon>
        <taxon>Neodiplogasteridae</taxon>
        <taxon>Pristionchus</taxon>
    </lineage>
</organism>
<feature type="non-terminal residue" evidence="4">
    <location>
        <position position="1"/>
    </location>
</feature>
<gene>
    <name evidence="4" type="ORF">PENTCL1PPCAC_26300</name>
</gene>
<keyword evidence="2" id="KW-1133">Transmembrane helix</keyword>
<dbReference type="GO" id="GO:0016791">
    <property type="term" value="F:phosphatase activity"/>
    <property type="evidence" value="ECO:0007669"/>
    <property type="project" value="UniProtKB-ARBA"/>
</dbReference>
<comment type="caution">
    <text evidence="4">The sequence shown here is derived from an EMBL/GenBank/DDBJ whole genome shotgun (WGS) entry which is preliminary data.</text>
</comment>
<protein>
    <submittedName>
        <fullName evidence="4">Uncharacterized protein</fullName>
    </submittedName>
</protein>
<dbReference type="CDD" id="cd07061">
    <property type="entry name" value="HP_HAP_like"/>
    <property type="match status" value="1"/>
</dbReference>
<keyword evidence="2" id="KW-0812">Transmembrane</keyword>
<dbReference type="Gene3D" id="3.40.50.1240">
    <property type="entry name" value="Phosphoglycerate mutase-like"/>
    <property type="match status" value="1"/>
</dbReference>
<dbReference type="AlphaFoldDB" id="A0AAV5UB74"/>
<evidence type="ECO:0000313" key="5">
    <source>
        <dbReference type="Proteomes" id="UP001432027"/>
    </source>
</evidence>
<feature type="signal peptide" evidence="3">
    <location>
        <begin position="1"/>
        <end position="30"/>
    </location>
</feature>
<dbReference type="SUPFAM" id="SSF53254">
    <property type="entry name" value="Phosphoglycerate mutase-like"/>
    <property type="match status" value="1"/>
</dbReference>